<evidence type="ECO:0000313" key="2">
    <source>
        <dbReference type="Proteomes" id="UP000240883"/>
    </source>
</evidence>
<protein>
    <recommendedName>
        <fullName evidence="3">Mitochondrial F1F0 ATP synthase-like protein subunit F</fullName>
    </recommendedName>
</protein>
<evidence type="ECO:0008006" key="3">
    <source>
        <dbReference type="Google" id="ProtNLM"/>
    </source>
</evidence>
<dbReference type="InterPro" id="IPR019727">
    <property type="entry name" value="ATP_synth_F0_fsu_mt_fun"/>
</dbReference>
<dbReference type="OrthoDB" id="5561579at2759"/>
<dbReference type="GO" id="GO:0046933">
    <property type="term" value="F:proton-transporting ATP synthase activity, rotational mechanism"/>
    <property type="evidence" value="ECO:0007669"/>
    <property type="project" value="TreeGrafter"/>
</dbReference>
<accession>A0A2T2NA11</accession>
<name>A0A2T2NA11_CORCC</name>
<dbReference type="STRING" id="1448308.A0A2T2NA11"/>
<dbReference type="PANTHER" id="PTHR28161">
    <property type="entry name" value="ATP SYNTHASE SUBUNIT F, MITOCHONDRIAL"/>
    <property type="match status" value="1"/>
</dbReference>
<keyword evidence="2" id="KW-1185">Reference proteome</keyword>
<gene>
    <name evidence="1" type="ORF">BS50DRAFT_603625</name>
</gene>
<proteinExistence type="predicted"/>
<dbReference type="EMBL" id="KZ678142">
    <property type="protein sequence ID" value="PSN62076.1"/>
    <property type="molecule type" value="Genomic_DNA"/>
</dbReference>
<dbReference type="Proteomes" id="UP000240883">
    <property type="component" value="Unassembled WGS sequence"/>
</dbReference>
<dbReference type="Pfam" id="PF10791">
    <property type="entry name" value="F1F0-ATPsyn_F"/>
    <property type="match status" value="1"/>
</dbReference>
<evidence type="ECO:0000313" key="1">
    <source>
        <dbReference type="EMBL" id="PSN62076.1"/>
    </source>
</evidence>
<organism evidence="1 2">
    <name type="scientific">Corynespora cassiicola Philippines</name>
    <dbReference type="NCBI Taxonomy" id="1448308"/>
    <lineage>
        <taxon>Eukaryota</taxon>
        <taxon>Fungi</taxon>
        <taxon>Dikarya</taxon>
        <taxon>Ascomycota</taxon>
        <taxon>Pezizomycotina</taxon>
        <taxon>Dothideomycetes</taxon>
        <taxon>Pleosporomycetidae</taxon>
        <taxon>Pleosporales</taxon>
        <taxon>Corynesporascaceae</taxon>
        <taxon>Corynespora</taxon>
    </lineage>
</organism>
<dbReference type="PANTHER" id="PTHR28161:SF1">
    <property type="entry name" value="ATP SYNTHASE SUBUNIT F, MITOCHONDRIAL"/>
    <property type="match status" value="1"/>
</dbReference>
<reference evidence="1 2" key="1">
    <citation type="journal article" date="2018" name="Front. Microbiol.">
        <title>Genome-Wide Analysis of Corynespora cassiicola Leaf Fall Disease Putative Effectors.</title>
        <authorList>
            <person name="Lopez D."/>
            <person name="Ribeiro S."/>
            <person name="Label P."/>
            <person name="Fumanal B."/>
            <person name="Venisse J.S."/>
            <person name="Kohler A."/>
            <person name="de Oliveira R.R."/>
            <person name="Labutti K."/>
            <person name="Lipzen A."/>
            <person name="Lail K."/>
            <person name="Bauer D."/>
            <person name="Ohm R.A."/>
            <person name="Barry K.W."/>
            <person name="Spatafora J."/>
            <person name="Grigoriev I.V."/>
            <person name="Martin F.M."/>
            <person name="Pujade-Renaud V."/>
        </authorList>
    </citation>
    <scope>NUCLEOTIDE SEQUENCE [LARGE SCALE GENOMIC DNA]</scope>
    <source>
        <strain evidence="1 2">Philippines</strain>
    </source>
</reference>
<dbReference type="AlphaFoldDB" id="A0A2T2NA11"/>
<sequence>MSFVTKRGLSTLIPPKIASPSAIGSSPNAVRMQKVVNFYEKLPRGPAPEVQAKGLLGRYQKKYFSGKNASAKPLVHVIAGLIAIGYAQNYYFHLRHHKNNAH</sequence>